<organism evidence="4">
    <name type="scientific">Drosophila rhopaloa</name>
    <name type="common">Fruit fly</name>
    <dbReference type="NCBI Taxonomy" id="1041015"/>
    <lineage>
        <taxon>Eukaryota</taxon>
        <taxon>Metazoa</taxon>
        <taxon>Ecdysozoa</taxon>
        <taxon>Arthropoda</taxon>
        <taxon>Hexapoda</taxon>
        <taxon>Insecta</taxon>
        <taxon>Pterygota</taxon>
        <taxon>Neoptera</taxon>
        <taxon>Endopterygota</taxon>
        <taxon>Diptera</taxon>
        <taxon>Brachycera</taxon>
        <taxon>Muscomorpha</taxon>
        <taxon>Ephydroidea</taxon>
        <taxon>Drosophilidae</taxon>
        <taxon>Drosophila</taxon>
        <taxon>Sophophora</taxon>
    </lineage>
</organism>
<accession>A0A6P4F2F0</accession>
<evidence type="ECO:0000313" key="3">
    <source>
        <dbReference type="Proteomes" id="UP001652680"/>
    </source>
</evidence>
<keyword evidence="1" id="KW-0472">Membrane</keyword>
<name>A0A6P4F2F0_DRORH</name>
<keyword evidence="1" id="KW-0812">Transmembrane</keyword>
<dbReference type="RefSeq" id="XP_016983184.1">
    <property type="nucleotide sequence ID" value="XM_017127695.1"/>
</dbReference>
<reference evidence="2" key="3">
    <citation type="submission" date="2025-05" db="UniProtKB">
        <authorList>
            <consortium name="EnsemblMetazoa"/>
        </authorList>
    </citation>
    <scope>IDENTIFICATION</scope>
</reference>
<evidence type="ECO:0000313" key="4">
    <source>
        <dbReference type="RefSeq" id="XP_016983184.1"/>
    </source>
</evidence>
<dbReference type="EnsemblMetazoa" id="XM_017127695.2">
    <property type="protein sequence ID" value="XP_016983184.1"/>
    <property type="gene ID" value="LOC108047497"/>
</dbReference>
<reference evidence="3" key="1">
    <citation type="journal article" date="2021" name="Elife">
        <title>Highly contiguous assemblies of 101 drosophilid genomes.</title>
        <authorList>
            <person name="Kim B.Y."/>
            <person name="Wang J.R."/>
            <person name="Miller D.E."/>
            <person name="Barmina O."/>
            <person name="Delaney E."/>
            <person name="Thompson A."/>
            <person name="Comeault A.A."/>
            <person name="Peede D."/>
            <person name="D'Agostino E.R."/>
            <person name="Pelaez J."/>
            <person name="Aguilar J.M."/>
            <person name="Haji D."/>
            <person name="Matsunaga T."/>
            <person name="Armstrong E.E."/>
            <person name="Zych M."/>
            <person name="Ogawa Y."/>
            <person name="Stamenkovic-Radak M."/>
            <person name="Jelic M."/>
            <person name="Veselinovic M.S."/>
            <person name="Tanaskovic M."/>
            <person name="Eric P."/>
            <person name="Gao J.J."/>
            <person name="Katoh T.K."/>
            <person name="Toda M.J."/>
            <person name="Watabe H."/>
            <person name="Watada M."/>
            <person name="Davis J.S."/>
            <person name="Moyle L.C."/>
            <person name="Manoli G."/>
            <person name="Bertolini E."/>
            <person name="Kostal V."/>
            <person name="Hawley R.S."/>
            <person name="Takahashi A."/>
            <person name="Jones C.D."/>
            <person name="Price D.K."/>
            <person name="Whiteman N."/>
            <person name="Kopp A."/>
            <person name="Matute D.R."/>
            <person name="Petrov D.A."/>
        </authorList>
    </citation>
    <scope>NUCLEOTIDE SEQUENCE [LARGE SCALE GENOMIC DNA]</scope>
</reference>
<proteinExistence type="predicted"/>
<feature type="transmembrane region" description="Helical" evidence="1">
    <location>
        <begin position="31"/>
        <end position="47"/>
    </location>
</feature>
<evidence type="ECO:0000256" key="1">
    <source>
        <dbReference type="SAM" id="Phobius"/>
    </source>
</evidence>
<gene>
    <name evidence="4" type="primary">LOC108047497</name>
    <name evidence="2" type="synonym">108047497</name>
</gene>
<evidence type="ECO:0000313" key="2">
    <source>
        <dbReference type="EnsemblMetazoa" id="XP_016983184.1"/>
    </source>
</evidence>
<dbReference type="OrthoDB" id="7863219at2759"/>
<dbReference type="GeneID" id="108047497"/>
<dbReference type="AlphaFoldDB" id="A0A6P4F2F0"/>
<keyword evidence="3" id="KW-1185">Reference proteome</keyword>
<keyword evidence="1" id="KW-1133">Transmembrane helix</keyword>
<dbReference type="Proteomes" id="UP001652680">
    <property type="component" value="Unassembled WGS sequence"/>
</dbReference>
<reference evidence="4" key="2">
    <citation type="submission" date="2025-04" db="UniProtKB">
        <authorList>
            <consortium name="RefSeq"/>
        </authorList>
    </citation>
    <scope>IDENTIFICATION</scope>
</reference>
<sequence length="66" mass="7380">MPCCKRTEVRRVCRPMPSLLSRLNCTPCNRVLFFVIGVGLGVLFVRNKDNAGKDKKKDDGKGKGKK</sequence>
<protein>
    <submittedName>
        <fullName evidence="4">Uncharacterized protein LOC108047497</fullName>
    </submittedName>
</protein>